<evidence type="ECO:0000259" key="2">
    <source>
        <dbReference type="Pfam" id="PF00534"/>
    </source>
</evidence>
<gene>
    <name evidence="4" type="ORF">ACHFJ0_08255</name>
</gene>
<proteinExistence type="predicted"/>
<accession>A0ABW7LLC5</accession>
<dbReference type="EC" id="2.4.-.-" evidence="4"/>
<organism evidence="4 5">
    <name type="scientific">Paracoccus broussonetiae subsp. drimophilus</name>
    <dbReference type="NCBI Taxonomy" id="3373869"/>
    <lineage>
        <taxon>Bacteria</taxon>
        <taxon>Pseudomonadati</taxon>
        <taxon>Pseudomonadota</taxon>
        <taxon>Alphaproteobacteria</taxon>
        <taxon>Rhodobacterales</taxon>
        <taxon>Paracoccaceae</taxon>
        <taxon>Paracoccus</taxon>
        <taxon>Paracoccus broussonetiae</taxon>
    </lineage>
</organism>
<dbReference type="PANTHER" id="PTHR22916">
    <property type="entry name" value="GLYCOSYLTRANSFERASE"/>
    <property type="match status" value="1"/>
</dbReference>
<dbReference type="Proteomes" id="UP001609376">
    <property type="component" value="Unassembled WGS sequence"/>
</dbReference>
<dbReference type="InterPro" id="IPR001173">
    <property type="entry name" value="Glyco_trans_2-like"/>
</dbReference>
<dbReference type="RefSeq" id="WP_395133200.1">
    <property type="nucleotide sequence ID" value="NZ_JBIMPR010000005.1"/>
</dbReference>
<protein>
    <submittedName>
        <fullName evidence="4">Glycosyltransferase</fullName>
        <ecNumber evidence="4">2.4.-.-</ecNumber>
    </submittedName>
</protein>
<dbReference type="Gene3D" id="3.90.550.10">
    <property type="entry name" value="Spore Coat Polysaccharide Biosynthesis Protein SpsA, Chain A"/>
    <property type="match status" value="1"/>
</dbReference>
<dbReference type="InterPro" id="IPR027417">
    <property type="entry name" value="P-loop_NTPase"/>
</dbReference>
<dbReference type="EMBL" id="JBIMPR010000005">
    <property type="protein sequence ID" value="MFH5774233.1"/>
    <property type="molecule type" value="Genomic_DNA"/>
</dbReference>
<dbReference type="Gene3D" id="3.40.50.2000">
    <property type="entry name" value="Glycogen Phosphorylase B"/>
    <property type="match status" value="2"/>
</dbReference>
<dbReference type="Gene3D" id="3.40.50.300">
    <property type="entry name" value="P-loop containing nucleotide triphosphate hydrolases"/>
    <property type="match status" value="1"/>
</dbReference>
<feature type="coiled-coil region" evidence="1">
    <location>
        <begin position="381"/>
        <end position="415"/>
    </location>
</feature>
<keyword evidence="1" id="KW-0175">Coiled coil</keyword>
<keyword evidence="4" id="KW-0808">Transferase</keyword>
<keyword evidence="4" id="KW-0328">Glycosyltransferase</keyword>
<name>A0ABW7LLC5_9RHOB</name>
<dbReference type="InterPro" id="IPR001296">
    <property type="entry name" value="Glyco_trans_1"/>
</dbReference>
<dbReference type="Pfam" id="PF00534">
    <property type="entry name" value="Glycos_transf_1"/>
    <property type="match status" value="1"/>
</dbReference>
<comment type="caution">
    <text evidence="4">The sequence shown here is derived from an EMBL/GenBank/DDBJ whole genome shotgun (WGS) entry which is preliminary data.</text>
</comment>
<dbReference type="CDD" id="cd00761">
    <property type="entry name" value="Glyco_tranf_GTA_type"/>
    <property type="match status" value="1"/>
</dbReference>
<feature type="domain" description="Glycosyltransferase 2-like" evidence="3">
    <location>
        <begin position="539"/>
        <end position="665"/>
    </location>
</feature>
<dbReference type="Pfam" id="PF00535">
    <property type="entry name" value="Glycos_transf_2"/>
    <property type="match status" value="1"/>
</dbReference>
<evidence type="ECO:0000259" key="3">
    <source>
        <dbReference type="Pfam" id="PF00535"/>
    </source>
</evidence>
<evidence type="ECO:0000313" key="5">
    <source>
        <dbReference type="Proteomes" id="UP001609376"/>
    </source>
</evidence>
<dbReference type="InterPro" id="IPR029044">
    <property type="entry name" value="Nucleotide-diphossugar_trans"/>
</dbReference>
<dbReference type="SUPFAM" id="SSF53448">
    <property type="entry name" value="Nucleotide-diphospho-sugar transferases"/>
    <property type="match status" value="1"/>
</dbReference>
<dbReference type="GO" id="GO:0016757">
    <property type="term" value="F:glycosyltransferase activity"/>
    <property type="evidence" value="ECO:0007669"/>
    <property type="project" value="UniProtKB-KW"/>
</dbReference>
<dbReference type="SUPFAM" id="SSF52540">
    <property type="entry name" value="P-loop containing nucleoside triphosphate hydrolases"/>
    <property type="match status" value="1"/>
</dbReference>
<dbReference type="PANTHER" id="PTHR22916:SF3">
    <property type="entry name" value="UDP-GLCNAC:BETAGAL BETA-1,3-N-ACETYLGLUCOSAMINYLTRANSFERASE-LIKE PROTEIN 1"/>
    <property type="match status" value="1"/>
</dbReference>
<evidence type="ECO:0000313" key="4">
    <source>
        <dbReference type="EMBL" id="MFH5774233.1"/>
    </source>
</evidence>
<sequence>MAQTASRQNLDIEQEHRIALCLGAHRSGTSLIAAALEALGARLALPEHEASDENLKGFFEHGDIVALDDRLLQLAGSAWDDPGFDGQALLELSADTRSALKQTAGDILRQDLLKAQLSAVKDPRMCRLLPFWFPTLRAAGYRDESVRCVLVTRDPVEVAISQRTRCRKNPDYYEFGENLAEGAALWLGHIRPILRDCLGRELLVLSYRDFLERPVELFEALGAFLEIAPDPVRIAKFADEFIDPSLWRSHVDDMAVAEVEEAFPGLRAAEQCLAALSGRVVGEAELSPILQELDQPAFGKSLSRITARAYGRLSARRRDERMEALRTENALQVTRAARDEFARSRDSVAAAAAKVEGGLRENLTRLNEGLAARDREIADRGRELREAAERHNRALAEAEVARATMQVRMDELQKVSDYLQQSMGAMLSSRSWRLTYPLRKAGTMARDAKRLPAIGLRKLNRASQVAHQRLKRSHPETAELLRRNIQPLMMRANMKLLGQYNPAQEIAVREPEPSAVLSSNSIFEYQQTREFPPFAPLVTIIVPNYNHARYLEKRLDSIYAQTYQNFEVLLLDDCSSDESREVLNRFAEKFPDRTRTLFNEANSGGVFFQWEKGLAAARGDLIWIAESDDWASPNFLESLVPYFQNEAVQLAYARTVFMDGAGENQIWSMEEYLAQFGGERWGRSWVETAANIVRDVFSMTNIVPNVSSAVFRRFDRLEALEIDSWRGMRTCGDWMFYLNAIRGGMMAYTPDAQNFYRIHESNTSVASHKADKFYREHEEVAKCLRRHYRVPAENLVRMESNLRHHWKITRGDYSNEAFSTCFDADRIQIEQTRKPGVLMAGYAFCAGGGETFPIQLANELKLTGYEVTFLDCAREERVEGIRAMLATDIPVISDFTHLRRIVQDFDIELVHSHHGWVDNTVLDLLPPNSPTQTVVTLHGFYETVPEAQLKVLLPRLINRSGGLVYTAGKNLDAIRQAGLIDVREIHRIDNALSKSDVKPLDRATLGIPNEAFVLTLVSRALHSKGWLEAIASVGRAREISGRDIHLILIGEGEAKDAAEEAGIPGHVHLQGFRQNIRDYFAASDLGFLPSRFPGESFPLVVIDSLLAGTPVLASDIGEIRYMLSTNEGPAGALFSLDEEWRIDTEGLAQLIADLASEPGEIQRLKARVSTAVDRFDPQRMADNYDSVYRRVTAKGGQIS</sequence>
<dbReference type="CDD" id="cd03801">
    <property type="entry name" value="GT4_PimA-like"/>
    <property type="match status" value="1"/>
</dbReference>
<feature type="domain" description="Glycosyl transferase family 1" evidence="2">
    <location>
        <begin position="999"/>
        <end position="1135"/>
    </location>
</feature>
<reference evidence="4 5" key="1">
    <citation type="submission" date="2024-10" db="EMBL/GenBank/DDBJ databases">
        <title>Paracoccus drimophilus sp. nov., a novel bacterium from corn roots in Hunan.</title>
        <authorList>
            <person name="Li X."/>
        </authorList>
    </citation>
    <scope>NUCLEOTIDE SEQUENCE [LARGE SCALE GENOMIC DNA]</scope>
    <source>
        <strain evidence="4 5">NGMCC 1.201697</strain>
    </source>
</reference>
<dbReference type="SUPFAM" id="SSF53756">
    <property type="entry name" value="UDP-Glycosyltransferase/glycogen phosphorylase"/>
    <property type="match status" value="1"/>
</dbReference>
<keyword evidence="5" id="KW-1185">Reference proteome</keyword>
<evidence type="ECO:0000256" key="1">
    <source>
        <dbReference type="SAM" id="Coils"/>
    </source>
</evidence>